<dbReference type="NCBIfam" id="TIGR00706">
    <property type="entry name" value="SppA_dom"/>
    <property type="match status" value="1"/>
</dbReference>
<dbReference type="Pfam" id="PF01343">
    <property type="entry name" value="Peptidase_S49"/>
    <property type="match status" value="2"/>
</dbReference>
<evidence type="ECO:0000256" key="2">
    <source>
        <dbReference type="ARBA" id="ARBA00008683"/>
    </source>
</evidence>
<sequence length="621" mass="68314">MASSGSWTKSLFVGIWNVLNFSRKLIFNAIFLLLIVGFFIAISGDDDGKIVIEQDSALVLNLRGNLVIEKTAVDPFEQFVNEAFDQQEENPEVLVSDVVMVLENAKRDNRITALVLDLQAMYGGGLDKLRVIAEAVEDFKQSGKPVYAVGDFYTQDQYYIAAHADNVYLHPMGGMLLEGYGRYRTYFKDALEKLKLTTHIFRVGTFKSAVEPYLRNDMSDAAREANTAWLDVYWQQYKADVAEARDMEMSNFDEKLDVLAGKMADVDGDFARYALEYGWVDQLKNREQVRTELQDLVGQDSSRLGFKSVSYENYLDVISMPSAFMQNDGDQVGIVVAKGVILNGDQKAGAIGGDSTARLLRKARLDDQIKAVVLHVDSPGGSAFASEVIRNEIELLKQAGKPVVAKMGTYAASGGYWISASADKIVASPSTITGSIGVFGMFMTYENTLDYLGITVDGVGTTEVAGISAARSLDPRVGQIIQGSIEHSYKQFIELVASERSLTETRVDEIAQGRVWIGETALELGLVDQLGSLDDAVAAAAELANLESYDTRVVERSLSPKEKFWKEFFGQAAAMAKGSGISYEQSYALGLFKEVIEDFDSVARLNDPRGVYAMCIACEID</sequence>
<feature type="domain" description="Peptidase S49" evidence="8">
    <location>
        <begin position="397"/>
        <end position="546"/>
    </location>
</feature>
<name>A0ABT7SWM6_9ALTE</name>
<accession>A0ABT7SWM6</accession>
<comment type="subcellular location">
    <subcellularLocation>
        <location evidence="1">Membrane</location>
    </subcellularLocation>
</comment>
<dbReference type="SUPFAM" id="SSF52096">
    <property type="entry name" value="ClpP/crotonase"/>
    <property type="match status" value="2"/>
</dbReference>
<comment type="caution">
    <text evidence="9">The sequence shown here is derived from an EMBL/GenBank/DDBJ whole genome shotgun (WGS) entry which is preliminary data.</text>
</comment>
<reference evidence="9 10" key="1">
    <citation type="submission" date="2023-06" db="EMBL/GenBank/DDBJ databases">
        <title>Alteromonas sp. ASW11-36 isolated from intertidal sand.</title>
        <authorList>
            <person name="Li Y."/>
        </authorList>
    </citation>
    <scope>NUCLEOTIDE SEQUENCE [LARGE SCALE GENOMIC DNA]</scope>
    <source>
        <strain evidence="9 10">ASW11-36</strain>
    </source>
</reference>
<comment type="similarity">
    <text evidence="2">Belongs to the peptidase S49 family.</text>
</comment>
<dbReference type="PANTHER" id="PTHR33209:SF1">
    <property type="entry name" value="PEPTIDASE S49 DOMAIN-CONTAINING PROTEIN"/>
    <property type="match status" value="1"/>
</dbReference>
<keyword evidence="7" id="KW-0812">Transmembrane</keyword>
<evidence type="ECO:0000256" key="3">
    <source>
        <dbReference type="ARBA" id="ARBA00022670"/>
    </source>
</evidence>
<dbReference type="InterPro" id="IPR002142">
    <property type="entry name" value="Peptidase_S49"/>
</dbReference>
<dbReference type="RefSeq" id="WP_289364883.1">
    <property type="nucleotide sequence ID" value="NZ_JAUCBP010000007.1"/>
</dbReference>
<dbReference type="InterPro" id="IPR029045">
    <property type="entry name" value="ClpP/crotonase-like_dom_sf"/>
</dbReference>
<dbReference type="InterPro" id="IPR047217">
    <property type="entry name" value="S49_SppA_67K_type_N"/>
</dbReference>
<dbReference type="NCBIfam" id="TIGR00705">
    <property type="entry name" value="SppA_67K"/>
    <property type="match status" value="1"/>
</dbReference>
<gene>
    <name evidence="9" type="primary">sppA</name>
    <name evidence="9" type="ORF">QTP81_08285</name>
</gene>
<dbReference type="InterPro" id="IPR004634">
    <property type="entry name" value="Pept_S49_pIV"/>
</dbReference>
<evidence type="ECO:0000259" key="8">
    <source>
        <dbReference type="Pfam" id="PF01343"/>
    </source>
</evidence>
<evidence type="ECO:0000256" key="6">
    <source>
        <dbReference type="ARBA" id="ARBA00023136"/>
    </source>
</evidence>
<dbReference type="PANTHER" id="PTHR33209">
    <property type="entry name" value="PROTEASE 4"/>
    <property type="match status" value="1"/>
</dbReference>
<feature type="domain" description="Peptidase S49" evidence="8">
    <location>
        <begin position="139"/>
        <end position="298"/>
    </location>
</feature>
<dbReference type="EMBL" id="JAUCBP010000007">
    <property type="protein sequence ID" value="MDM7860591.1"/>
    <property type="molecule type" value="Genomic_DNA"/>
</dbReference>
<keyword evidence="10" id="KW-1185">Reference proteome</keyword>
<dbReference type="InterPro" id="IPR047272">
    <property type="entry name" value="S49_SppA_C"/>
</dbReference>
<evidence type="ECO:0000313" key="9">
    <source>
        <dbReference type="EMBL" id="MDM7860591.1"/>
    </source>
</evidence>
<evidence type="ECO:0000313" key="10">
    <source>
        <dbReference type="Proteomes" id="UP001234343"/>
    </source>
</evidence>
<dbReference type="CDD" id="cd07023">
    <property type="entry name" value="S49_Sppa_N_C"/>
    <property type="match status" value="1"/>
</dbReference>
<keyword evidence="4" id="KW-0378">Hydrolase</keyword>
<keyword evidence="5" id="KW-0720">Serine protease</keyword>
<protein>
    <submittedName>
        <fullName evidence="9">Signal peptide peptidase SppA</fullName>
    </submittedName>
</protein>
<proteinExistence type="inferred from homology"/>
<evidence type="ECO:0000256" key="1">
    <source>
        <dbReference type="ARBA" id="ARBA00004370"/>
    </source>
</evidence>
<evidence type="ECO:0000256" key="4">
    <source>
        <dbReference type="ARBA" id="ARBA00022801"/>
    </source>
</evidence>
<evidence type="ECO:0000256" key="5">
    <source>
        <dbReference type="ARBA" id="ARBA00022825"/>
    </source>
</evidence>
<dbReference type="Proteomes" id="UP001234343">
    <property type="component" value="Unassembled WGS sequence"/>
</dbReference>
<feature type="transmembrane region" description="Helical" evidence="7">
    <location>
        <begin position="25"/>
        <end position="44"/>
    </location>
</feature>
<dbReference type="InterPro" id="IPR004635">
    <property type="entry name" value="Pept_S49_SppA"/>
</dbReference>
<organism evidence="9 10">
    <name type="scientific">Alteromonas arenosi</name>
    <dbReference type="NCBI Taxonomy" id="3055817"/>
    <lineage>
        <taxon>Bacteria</taxon>
        <taxon>Pseudomonadati</taxon>
        <taxon>Pseudomonadota</taxon>
        <taxon>Gammaproteobacteria</taxon>
        <taxon>Alteromonadales</taxon>
        <taxon>Alteromonadaceae</taxon>
        <taxon>Alteromonas/Salinimonas group</taxon>
        <taxon>Alteromonas</taxon>
    </lineage>
</organism>
<keyword evidence="7" id="KW-1133">Transmembrane helix</keyword>
<evidence type="ECO:0000256" key="7">
    <source>
        <dbReference type="SAM" id="Phobius"/>
    </source>
</evidence>
<dbReference type="PIRSF" id="PIRSF001217">
    <property type="entry name" value="Protease_4_SppA"/>
    <property type="match status" value="1"/>
</dbReference>
<keyword evidence="6 7" id="KW-0472">Membrane</keyword>
<dbReference type="Gene3D" id="3.90.226.10">
    <property type="entry name" value="2-enoyl-CoA Hydratase, Chain A, domain 1"/>
    <property type="match status" value="3"/>
</dbReference>
<keyword evidence="3" id="KW-0645">Protease</keyword>
<dbReference type="CDD" id="cd07018">
    <property type="entry name" value="S49_SppA_67K_type"/>
    <property type="match status" value="1"/>
</dbReference>